<comment type="caution">
    <text evidence="1">The sequence shown here is derived from an EMBL/GenBank/DDBJ whole genome shotgun (WGS) entry which is preliminary data.</text>
</comment>
<reference evidence="1" key="1">
    <citation type="submission" date="2018-01" db="EMBL/GenBank/DDBJ databases">
        <authorList>
            <person name="Krukenberg V."/>
        </authorList>
    </citation>
    <scope>NUCLEOTIDE SEQUENCE</scope>
    <source>
        <strain evidence="1">E20ANME2</strain>
    </source>
</reference>
<dbReference type="EMBL" id="PQXF01000019">
    <property type="protein sequence ID" value="PXF60038.1"/>
    <property type="molecule type" value="Genomic_DNA"/>
</dbReference>
<sequence length="76" mass="8829">MSENEDITFEDALSELEDIVHELEESGLTLEDALLKFETGVKLSRLCNKELDDAEMRIEQLTEGEDWVRTERVEIE</sequence>
<gene>
    <name evidence="1" type="primary">xseB</name>
    <name evidence="1" type="ORF">C4B59_09980</name>
</gene>
<proteinExistence type="predicted"/>
<protein>
    <submittedName>
        <fullName evidence="1">Exodeoxyribonuclease VII small subunit</fullName>
    </submittedName>
</protein>
<dbReference type="Proteomes" id="UP000248329">
    <property type="component" value="Unassembled WGS sequence"/>
</dbReference>
<evidence type="ECO:0000313" key="2">
    <source>
        <dbReference type="Proteomes" id="UP000248329"/>
    </source>
</evidence>
<evidence type="ECO:0000313" key="1">
    <source>
        <dbReference type="EMBL" id="PXF60038.1"/>
    </source>
</evidence>
<name>A0AC61L1S1_9EURY</name>
<accession>A0AC61L1S1</accession>
<organism evidence="1 2">
    <name type="scientific">Candidatus Methanogaster sp</name>
    <dbReference type="NCBI Taxonomy" id="3386292"/>
    <lineage>
        <taxon>Archaea</taxon>
        <taxon>Methanobacteriati</taxon>
        <taxon>Methanobacteriota</taxon>
        <taxon>Stenosarchaea group</taxon>
        <taxon>Methanomicrobia</taxon>
        <taxon>Methanosarcinales</taxon>
        <taxon>ANME-2 cluster</taxon>
        <taxon>Candidatus Methanogasteraceae</taxon>
        <taxon>Candidatus Methanogaster</taxon>
    </lineage>
</organism>